<dbReference type="GO" id="GO:0140662">
    <property type="term" value="F:ATP-dependent protein folding chaperone"/>
    <property type="evidence" value="ECO:0007669"/>
    <property type="project" value="InterPro"/>
</dbReference>
<name>A0A1Y5FBK1_9BACT</name>
<dbReference type="SUPFAM" id="SSF53067">
    <property type="entry name" value="Actin-like ATPase domain"/>
    <property type="match status" value="2"/>
</dbReference>
<evidence type="ECO:0000313" key="3">
    <source>
        <dbReference type="EMBL" id="OUR98878.1"/>
    </source>
</evidence>
<dbReference type="InterPro" id="IPR043129">
    <property type="entry name" value="ATPase_NBD"/>
</dbReference>
<comment type="caution">
    <text evidence="3">The sequence shown here is derived from an EMBL/GenBank/DDBJ whole genome shotgun (WGS) entry which is preliminary data.</text>
</comment>
<dbReference type="Gene3D" id="3.30.420.40">
    <property type="match status" value="3"/>
</dbReference>
<dbReference type="InterPro" id="IPR013126">
    <property type="entry name" value="Hsp_70_fam"/>
</dbReference>
<dbReference type="EMBL" id="MAAO01000004">
    <property type="protein sequence ID" value="OUR98878.1"/>
    <property type="molecule type" value="Genomic_DNA"/>
</dbReference>
<evidence type="ECO:0000313" key="4">
    <source>
        <dbReference type="Proteomes" id="UP000196531"/>
    </source>
</evidence>
<keyword evidence="2" id="KW-0067">ATP-binding</keyword>
<dbReference type="Gene3D" id="3.90.640.10">
    <property type="entry name" value="Actin, Chain A, domain 4"/>
    <property type="match status" value="2"/>
</dbReference>
<dbReference type="Pfam" id="PF00012">
    <property type="entry name" value="HSP70"/>
    <property type="match status" value="2"/>
</dbReference>
<evidence type="ECO:0000256" key="2">
    <source>
        <dbReference type="ARBA" id="ARBA00022840"/>
    </source>
</evidence>
<dbReference type="AlphaFoldDB" id="A0A1Y5FBK1"/>
<reference evidence="4" key="1">
    <citation type="journal article" date="2017" name="Proc. Natl. Acad. Sci. U.S.A.">
        <title>Simulation of Deepwater Horizon oil plume reveals substrate specialization within a complex community of hydrocarbon-degraders.</title>
        <authorList>
            <person name="Hu P."/>
            <person name="Dubinsky E.A."/>
            <person name="Probst A.J."/>
            <person name="Wang J."/>
            <person name="Sieber C.M.K."/>
            <person name="Tom L.M."/>
            <person name="Gardinali P."/>
            <person name="Banfield J.F."/>
            <person name="Atlas R.M."/>
            <person name="Andersen G.L."/>
        </authorList>
    </citation>
    <scope>NUCLEOTIDE SEQUENCE [LARGE SCALE GENOMIC DNA]</scope>
</reference>
<dbReference type="GO" id="GO:0005524">
    <property type="term" value="F:ATP binding"/>
    <property type="evidence" value="ECO:0007669"/>
    <property type="project" value="UniProtKB-KW"/>
</dbReference>
<dbReference type="PANTHER" id="PTHR19375">
    <property type="entry name" value="HEAT SHOCK PROTEIN 70KDA"/>
    <property type="match status" value="1"/>
</dbReference>
<dbReference type="Proteomes" id="UP000196531">
    <property type="component" value="Unassembled WGS sequence"/>
</dbReference>
<gene>
    <name evidence="3" type="ORF">A9Q84_05550</name>
</gene>
<sequence length="425" mass="48343">MSNELIYALDFGTSNTLLGAATPLGSIDSIPLDFQNKNPHVMRSLIYTPREYEWLYGNECYEKYLTNEGEGRFFRSFKSLLSRETFEGTTIHDKRVSVEEIVARFIREVRNRANSFYQRDIDSVVVGRPVMFGDTKRSDEVALARFEKALKMAGFKNVEFCYEPVAAAKSYNETYESKKKVLIADLGGGTSDFSVINLQNKRFSSEDILSVAGINVAGDSFDFNLMRDYVMPNLGSRVKYKRPASNMENGLSKKLLDQLCSPAIFSLINDTHIQNYVEDALDFVEEESDIKKLENLERLFDHKLGYDLMRNVENSKIYLSSHSETKLSYKRWGMNIESLIQKSDYFESCSEVSESIDKTLNEALKLANCRTSDIDFVLCTGGTVQHPLIAKKLTEKFGVEKIRWSNIHGAVTKGLAARAFELIQK</sequence>
<organism evidence="3 4">
    <name type="scientific">Halobacteriovorax marinus</name>
    <dbReference type="NCBI Taxonomy" id="97084"/>
    <lineage>
        <taxon>Bacteria</taxon>
        <taxon>Pseudomonadati</taxon>
        <taxon>Bdellovibrionota</taxon>
        <taxon>Bacteriovoracia</taxon>
        <taxon>Bacteriovoracales</taxon>
        <taxon>Halobacteriovoraceae</taxon>
        <taxon>Halobacteriovorax</taxon>
    </lineage>
</organism>
<accession>A0A1Y5FBK1</accession>
<keyword evidence="1" id="KW-0547">Nucleotide-binding</keyword>
<protein>
    <recommendedName>
        <fullName evidence="5">Hsp70 family protein</fullName>
    </recommendedName>
</protein>
<evidence type="ECO:0000256" key="1">
    <source>
        <dbReference type="ARBA" id="ARBA00022741"/>
    </source>
</evidence>
<proteinExistence type="predicted"/>
<evidence type="ECO:0008006" key="5">
    <source>
        <dbReference type="Google" id="ProtNLM"/>
    </source>
</evidence>